<sequence length="190" mass="20039">MPPRSVCLNVFTTSLSSGIPKEAGVSIREFAGQNLDMKEKDAAVAERARHDSVQGSPNADNMHSYNESTSPRIIPTIDVSSFPDDMVQPTSNANLSATSTCSTCGQLPSSGSTLQRCSRCKSAYYCSKVCQKTAWKLHKVDCLPGGASGFATPNISTPGSPVHQHHAGSDLTMAERLDLAAGGEVGGKHE</sequence>
<keyword evidence="3" id="KW-0862">Zinc</keyword>
<dbReference type="OrthoDB" id="432970at2759"/>
<feature type="domain" description="MYND-type" evidence="6">
    <location>
        <begin position="101"/>
        <end position="142"/>
    </location>
</feature>
<accession>A0A6A6S315</accession>
<name>A0A6A6S315_9PLEO</name>
<feature type="compositionally biased region" description="Basic and acidic residues" evidence="5">
    <location>
        <begin position="41"/>
        <end position="52"/>
    </location>
</feature>
<dbReference type="EMBL" id="MU006783">
    <property type="protein sequence ID" value="KAF2641053.1"/>
    <property type="molecule type" value="Genomic_DNA"/>
</dbReference>
<evidence type="ECO:0000256" key="5">
    <source>
        <dbReference type="SAM" id="MobiDB-lite"/>
    </source>
</evidence>
<dbReference type="Gene3D" id="6.10.140.2220">
    <property type="match status" value="1"/>
</dbReference>
<feature type="compositionally biased region" description="Polar residues" evidence="5">
    <location>
        <begin position="53"/>
        <end position="69"/>
    </location>
</feature>
<dbReference type="GO" id="GO:0008270">
    <property type="term" value="F:zinc ion binding"/>
    <property type="evidence" value="ECO:0007669"/>
    <property type="project" value="UniProtKB-KW"/>
</dbReference>
<gene>
    <name evidence="7" type="ORF">P280DRAFT_517285</name>
</gene>
<keyword evidence="1" id="KW-0479">Metal-binding</keyword>
<dbReference type="SUPFAM" id="SSF144232">
    <property type="entry name" value="HIT/MYND zinc finger-like"/>
    <property type="match status" value="1"/>
</dbReference>
<proteinExistence type="predicted"/>
<dbReference type="GO" id="GO:0000981">
    <property type="term" value="F:DNA-binding transcription factor activity, RNA polymerase II-specific"/>
    <property type="evidence" value="ECO:0007669"/>
    <property type="project" value="TreeGrafter"/>
</dbReference>
<dbReference type="PANTHER" id="PTHR10237">
    <property type="entry name" value="DEFORMED EPIDERMAL AUTOREGULATORY FACTOR 1 HOMOLOG SUPPRESSIN"/>
    <property type="match status" value="1"/>
</dbReference>
<evidence type="ECO:0000256" key="2">
    <source>
        <dbReference type="ARBA" id="ARBA00022771"/>
    </source>
</evidence>
<dbReference type="PANTHER" id="PTHR10237:SF14">
    <property type="entry name" value="MYND-TYPE DOMAIN-CONTAINING PROTEIN"/>
    <property type="match status" value="1"/>
</dbReference>
<evidence type="ECO:0000313" key="7">
    <source>
        <dbReference type="EMBL" id="KAF2641053.1"/>
    </source>
</evidence>
<evidence type="ECO:0000313" key="8">
    <source>
        <dbReference type="Proteomes" id="UP000799753"/>
    </source>
</evidence>
<keyword evidence="8" id="KW-1185">Reference proteome</keyword>
<organism evidence="7 8">
    <name type="scientific">Massarina eburnea CBS 473.64</name>
    <dbReference type="NCBI Taxonomy" id="1395130"/>
    <lineage>
        <taxon>Eukaryota</taxon>
        <taxon>Fungi</taxon>
        <taxon>Dikarya</taxon>
        <taxon>Ascomycota</taxon>
        <taxon>Pezizomycotina</taxon>
        <taxon>Dothideomycetes</taxon>
        <taxon>Pleosporomycetidae</taxon>
        <taxon>Pleosporales</taxon>
        <taxon>Massarineae</taxon>
        <taxon>Massarinaceae</taxon>
        <taxon>Massarina</taxon>
    </lineage>
</organism>
<dbReference type="PROSITE" id="PS50865">
    <property type="entry name" value="ZF_MYND_2"/>
    <property type="match status" value="1"/>
</dbReference>
<dbReference type="InterPro" id="IPR024119">
    <property type="entry name" value="TF_DEAF-1"/>
</dbReference>
<dbReference type="PROSITE" id="PS01360">
    <property type="entry name" value="ZF_MYND_1"/>
    <property type="match status" value="1"/>
</dbReference>
<dbReference type="GO" id="GO:0005634">
    <property type="term" value="C:nucleus"/>
    <property type="evidence" value="ECO:0007669"/>
    <property type="project" value="TreeGrafter"/>
</dbReference>
<evidence type="ECO:0000259" key="6">
    <source>
        <dbReference type="PROSITE" id="PS50865"/>
    </source>
</evidence>
<evidence type="ECO:0000256" key="4">
    <source>
        <dbReference type="PROSITE-ProRule" id="PRU00134"/>
    </source>
</evidence>
<dbReference type="AlphaFoldDB" id="A0A6A6S315"/>
<dbReference type="Pfam" id="PF01753">
    <property type="entry name" value="zf-MYND"/>
    <property type="match status" value="1"/>
</dbReference>
<dbReference type="Proteomes" id="UP000799753">
    <property type="component" value="Unassembled WGS sequence"/>
</dbReference>
<feature type="region of interest" description="Disordered" evidence="5">
    <location>
        <begin position="41"/>
        <end position="69"/>
    </location>
</feature>
<protein>
    <recommendedName>
        <fullName evidence="6">MYND-type domain-containing protein</fullName>
    </recommendedName>
</protein>
<reference evidence="7" key="1">
    <citation type="journal article" date="2020" name="Stud. Mycol.">
        <title>101 Dothideomycetes genomes: a test case for predicting lifestyles and emergence of pathogens.</title>
        <authorList>
            <person name="Haridas S."/>
            <person name="Albert R."/>
            <person name="Binder M."/>
            <person name="Bloem J."/>
            <person name="Labutti K."/>
            <person name="Salamov A."/>
            <person name="Andreopoulos B."/>
            <person name="Baker S."/>
            <person name="Barry K."/>
            <person name="Bills G."/>
            <person name="Bluhm B."/>
            <person name="Cannon C."/>
            <person name="Castanera R."/>
            <person name="Culley D."/>
            <person name="Daum C."/>
            <person name="Ezra D."/>
            <person name="Gonzalez J."/>
            <person name="Henrissat B."/>
            <person name="Kuo A."/>
            <person name="Liang C."/>
            <person name="Lipzen A."/>
            <person name="Lutzoni F."/>
            <person name="Magnuson J."/>
            <person name="Mondo S."/>
            <person name="Nolan M."/>
            <person name="Ohm R."/>
            <person name="Pangilinan J."/>
            <person name="Park H.-J."/>
            <person name="Ramirez L."/>
            <person name="Alfaro M."/>
            <person name="Sun H."/>
            <person name="Tritt A."/>
            <person name="Yoshinaga Y."/>
            <person name="Zwiers L.-H."/>
            <person name="Turgeon B."/>
            <person name="Goodwin S."/>
            <person name="Spatafora J."/>
            <person name="Crous P."/>
            <person name="Grigoriev I."/>
        </authorList>
    </citation>
    <scope>NUCLEOTIDE SEQUENCE</scope>
    <source>
        <strain evidence="7">CBS 473.64</strain>
    </source>
</reference>
<evidence type="ECO:0000256" key="3">
    <source>
        <dbReference type="ARBA" id="ARBA00022833"/>
    </source>
</evidence>
<keyword evidence="2 4" id="KW-0863">Zinc-finger</keyword>
<dbReference type="InterPro" id="IPR002893">
    <property type="entry name" value="Znf_MYND"/>
</dbReference>
<evidence type="ECO:0000256" key="1">
    <source>
        <dbReference type="ARBA" id="ARBA00022723"/>
    </source>
</evidence>